<dbReference type="EMBL" id="BK016045">
    <property type="protein sequence ID" value="DAF91168.1"/>
    <property type="molecule type" value="Genomic_DNA"/>
</dbReference>
<protein>
    <submittedName>
        <fullName evidence="1">Ubiquitin-binding zinc finger protein</fullName>
    </submittedName>
</protein>
<evidence type="ECO:0000313" key="1">
    <source>
        <dbReference type="EMBL" id="DAF91168.1"/>
    </source>
</evidence>
<organism evidence="1">
    <name type="scientific">Siphoviridae sp. ctKNZ79</name>
    <dbReference type="NCBI Taxonomy" id="2825440"/>
    <lineage>
        <taxon>Viruses</taxon>
        <taxon>Duplodnaviria</taxon>
        <taxon>Heunggongvirae</taxon>
        <taxon>Uroviricota</taxon>
        <taxon>Caudoviricetes</taxon>
    </lineage>
</organism>
<name>A0A8S5U9M9_9CAUD</name>
<reference evidence="1" key="1">
    <citation type="journal article" date="2021" name="Proc. Natl. Acad. Sci. U.S.A.">
        <title>A Catalog of Tens of Thousands of Viruses from Human Metagenomes Reveals Hidden Associations with Chronic Diseases.</title>
        <authorList>
            <person name="Tisza M.J."/>
            <person name="Buck C.B."/>
        </authorList>
    </citation>
    <scope>NUCLEOTIDE SEQUENCE</scope>
    <source>
        <strain evidence="1">CtKNZ79</strain>
    </source>
</reference>
<accession>A0A8S5U9M9</accession>
<sequence length="129" mass="14663">MWVLLRARGAPTKGETMRDVYFRCSQCGERILKADRKTHTFRETDIPLRCIMQKTKKLYGGTLCEKCRGGREMDNGKNFDGYLAAMAQVSSREREKLLDKARNDKGVTVAGYLKLENYVMSMAGKGREG</sequence>
<proteinExistence type="predicted"/>